<evidence type="ECO:0000313" key="9">
    <source>
        <dbReference type="EMBL" id="QKG81245.1"/>
    </source>
</evidence>
<name>A0A7D4CT16_9BACT</name>
<proteinExistence type="predicted"/>
<dbReference type="PANTHER" id="PTHR23513">
    <property type="entry name" value="INTEGRAL MEMBRANE EFFLUX PROTEIN-RELATED"/>
    <property type="match status" value="1"/>
</dbReference>
<evidence type="ECO:0000259" key="8">
    <source>
        <dbReference type="PROSITE" id="PS50850"/>
    </source>
</evidence>
<evidence type="ECO:0000256" key="3">
    <source>
        <dbReference type="ARBA" id="ARBA00022475"/>
    </source>
</evidence>
<comment type="subcellular location">
    <subcellularLocation>
        <location evidence="1">Cell membrane</location>
        <topology evidence="1">Multi-pass membrane protein</topology>
    </subcellularLocation>
</comment>
<feature type="transmembrane region" description="Helical" evidence="7">
    <location>
        <begin position="31"/>
        <end position="52"/>
    </location>
</feature>
<dbReference type="EMBL" id="CP041345">
    <property type="protein sequence ID" value="QKG81245.1"/>
    <property type="molecule type" value="Genomic_DNA"/>
</dbReference>
<feature type="domain" description="Major facilitator superfamily (MFS) profile" evidence="8">
    <location>
        <begin position="1"/>
        <end position="383"/>
    </location>
</feature>
<dbReference type="CDD" id="cd06173">
    <property type="entry name" value="MFS_MefA_like"/>
    <property type="match status" value="1"/>
</dbReference>
<feature type="transmembrane region" description="Helical" evidence="7">
    <location>
        <begin position="7"/>
        <end position="25"/>
    </location>
</feature>
<keyword evidence="2" id="KW-0813">Transport</keyword>
<dbReference type="SUPFAM" id="SSF103473">
    <property type="entry name" value="MFS general substrate transporter"/>
    <property type="match status" value="1"/>
</dbReference>
<feature type="transmembrane region" description="Helical" evidence="7">
    <location>
        <begin position="211"/>
        <end position="232"/>
    </location>
</feature>
<protein>
    <submittedName>
        <fullName evidence="9">MFS transporter</fullName>
    </submittedName>
</protein>
<dbReference type="InterPro" id="IPR010290">
    <property type="entry name" value="TM_effector"/>
</dbReference>
<dbReference type="KEGG" id="ttz:FHG85_08755"/>
<dbReference type="PROSITE" id="PS50850">
    <property type="entry name" value="MFS"/>
    <property type="match status" value="1"/>
</dbReference>
<dbReference type="Gene3D" id="1.20.1250.20">
    <property type="entry name" value="MFS general substrate transporter like domains"/>
    <property type="match status" value="1"/>
</dbReference>
<evidence type="ECO:0000256" key="2">
    <source>
        <dbReference type="ARBA" id="ARBA00022448"/>
    </source>
</evidence>
<feature type="transmembrane region" description="Helical" evidence="7">
    <location>
        <begin position="275"/>
        <end position="291"/>
    </location>
</feature>
<reference evidence="9 10" key="1">
    <citation type="submission" date="2019-07" db="EMBL/GenBank/DDBJ databases">
        <title>Thalassofilum flectens gen. nov., sp. nov., a novel moderate thermophilic anaerobe from a shallow sea hot spring in Kunashir Island (Russia), representing a new family in the order Bacteroidales, and proposal of Thalassofilacea fam. nov.</title>
        <authorList>
            <person name="Kochetkova T.V."/>
            <person name="Podosokorskaya O.A."/>
            <person name="Novikov A."/>
            <person name="Elcheninov A.G."/>
            <person name="Toshchakov S.V."/>
            <person name="Kublanov I.V."/>
        </authorList>
    </citation>
    <scope>NUCLEOTIDE SEQUENCE [LARGE SCALE GENOMIC DNA]</scope>
    <source>
        <strain evidence="9 10">38-H</strain>
    </source>
</reference>
<accession>A0A7D4CT16</accession>
<dbReference type="PANTHER" id="PTHR23513:SF11">
    <property type="entry name" value="STAPHYLOFERRIN A TRANSPORTER"/>
    <property type="match status" value="1"/>
</dbReference>
<dbReference type="InterPro" id="IPR036259">
    <property type="entry name" value="MFS_trans_sf"/>
</dbReference>
<dbReference type="GO" id="GO:0022857">
    <property type="term" value="F:transmembrane transporter activity"/>
    <property type="evidence" value="ECO:0007669"/>
    <property type="project" value="InterPro"/>
</dbReference>
<evidence type="ECO:0000256" key="6">
    <source>
        <dbReference type="ARBA" id="ARBA00023136"/>
    </source>
</evidence>
<keyword evidence="4 7" id="KW-0812">Transmembrane</keyword>
<sequence length="393" mass="42395">MFFSGQIVSLMGTYIQNLALGWLIYRLTNSPFLLGAVGFAGQIPSLFLTPIAGVYADRLNRRRVLVGTQTLSMLMAFTLALLSLTGLIQIWQIILISAINGLALAFDTPFRHAFLIEMVGEKDLLQNAIALNSTLINSARFIGPTIGGFLIAWFGEGWCFFINGVSFMAVIASLLAMRVASRIVKRSKGSVLQELTEGIRYSFKNQAIRNLLLLISAIGFIGLPFQVFLPVFARDILRGDSQMLGFLTGALGAGALLGAFYLASRKGIKDLPKDILFASAIFSVGIFVFSLSNIPLISLAVIFFIGFGMIVQFAAVNTLLQHIVDEKMRGRVVALYGLSFMGITPIGSLLLGAISPSIGVQLTLSISGVLCVVALVLFARKSKIVKEAAIIAD</sequence>
<dbReference type="Proteomes" id="UP000500961">
    <property type="component" value="Chromosome"/>
</dbReference>
<dbReference type="Pfam" id="PF05977">
    <property type="entry name" value="MFS_3"/>
    <property type="match status" value="1"/>
</dbReference>
<dbReference type="AlphaFoldDB" id="A0A7D4CT16"/>
<evidence type="ECO:0000256" key="5">
    <source>
        <dbReference type="ARBA" id="ARBA00022989"/>
    </source>
</evidence>
<feature type="transmembrane region" description="Helical" evidence="7">
    <location>
        <begin position="244"/>
        <end position="263"/>
    </location>
</feature>
<feature type="transmembrane region" description="Helical" evidence="7">
    <location>
        <begin position="160"/>
        <end position="180"/>
    </location>
</feature>
<dbReference type="InterPro" id="IPR020846">
    <property type="entry name" value="MFS_dom"/>
</dbReference>
<feature type="transmembrane region" description="Helical" evidence="7">
    <location>
        <begin position="360"/>
        <end position="379"/>
    </location>
</feature>
<keyword evidence="6 7" id="KW-0472">Membrane</keyword>
<feature type="transmembrane region" description="Helical" evidence="7">
    <location>
        <begin position="332"/>
        <end position="354"/>
    </location>
</feature>
<dbReference type="GO" id="GO:0005886">
    <property type="term" value="C:plasma membrane"/>
    <property type="evidence" value="ECO:0007669"/>
    <property type="project" value="UniProtKB-SubCell"/>
</dbReference>
<evidence type="ECO:0000256" key="4">
    <source>
        <dbReference type="ARBA" id="ARBA00022692"/>
    </source>
</evidence>
<feature type="transmembrane region" description="Helical" evidence="7">
    <location>
        <begin position="297"/>
        <end position="320"/>
    </location>
</feature>
<evidence type="ECO:0000313" key="10">
    <source>
        <dbReference type="Proteomes" id="UP000500961"/>
    </source>
</evidence>
<keyword evidence="5 7" id="KW-1133">Transmembrane helix</keyword>
<keyword evidence="10" id="KW-1185">Reference proteome</keyword>
<gene>
    <name evidence="9" type="ORF">FHG85_08755</name>
</gene>
<evidence type="ECO:0000256" key="7">
    <source>
        <dbReference type="SAM" id="Phobius"/>
    </source>
</evidence>
<evidence type="ECO:0000256" key="1">
    <source>
        <dbReference type="ARBA" id="ARBA00004651"/>
    </source>
</evidence>
<organism evidence="9 10">
    <name type="scientific">Tenuifilum thalassicum</name>
    <dbReference type="NCBI Taxonomy" id="2590900"/>
    <lineage>
        <taxon>Bacteria</taxon>
        <taxon>Pseudomonadati</taxon>
        <taxon>Bacteroidota</taxon>
        <taxon>Bacteroidia</taxon>
        <taxon>Bacteroidales</taxon>
        <taxon>Tenuifilaceae</taxon>
        <taxon>Tenuifilum</taxon>
    </lineage>
</organism>
<keyword evidence="3" id="KW-1003">Cell membrane</keyword>